<evidence type="ECO:0000313" key="1">
    <source>
        <dbReference type="EMBL" id="KAG9455623.1"/>
    </source>
</evidence>
<evidence type="ECO:0000313" key="2">
    <source>
        <dbReference type="Proteomes" id="UP000825729"/>
    </source>
</evidence>
<dbReference type="PANTHER" id="PTHR14791:SF29">
    <property type="entry name" value="PROTEIN KIBRA"/>
    <property type="match status" value="1"/>
</dbReference>
<dbReference type="AlphaFoldDB" id="A0AAV7F3N5"/>
<dbReference type="SUPFAM" id="SSF51045">
    <property type="entry name" value="WW domain"/>
    <property type="match status" value="1"/>
</dbReference>
<dbReference type="InterPro" id="IPR051105">
    <property type="entry name" value="WWC/KIBRA_Hippo_Reg"/>
</dbReference>
<keyword evidence="2" id="KW-1185">Reference proteome</keyword>
<dbReference type="InterPro" id="IPR036020">
    <property type="entry name" value="WW_dom_sf"/>
</dbReference>
<dbReference type="EMBL" id="JAINDJ010000002">
    <property type="protein sequence ID" value="KAG9455623.1"/>
    <property type="molecule type" value="Genomic_DNA"/>
</dbReference>
<sequence length="220" mass="24648">MTAPNMDTITASLERSMQNCSLGGGDDDGHRHREAFLVENRPSAESTALELNSQVSLPYQWEQCLDLKTGELYYINWSTGTKAKDDPRKTASFEGDYFTEEDSSDESDDSFFVSSPSSREEYRYDEQVLVVAGCKSCLMYFMLPKRVEECPKCNGLLLHFDRAENGELNKKIRSSTCRLAEVAAAAAAAIYDMPPFALTEHAGLLHTCSDFFFSEISETH</sequence>
<accession>A0AAV7F3N5</accession>
<dbReference type="Gene3D" id="2.20.70.10">
    <property type="match status" value="1"/>
</dbReference>
<dbReference type="PANTHER" id="PTHR14791">
    <property type="entry name" value="BOMB/KIRA PROTEINS"/>
    <property type="match status" value="1"/>
</dbReference>
<dbReference type="Proteomes" id="UP000825729">
    <property type="component" value="Unassembled WGS sequence"/>
</dbReference>
<proteinExistence type="predicted"/>
<gene>
    <name evidence="1" type="ORF">H6P81_000131</name>
</gene>
<reference evidence="1 2" key="1">
    <citation type="submission" date="2021-07" db="EMBL/GenBank/DDBJ databases">
        <title>The Aristolochia fimbriata genome: insights into angiosperm evolution, floral development and chemical biosynthesis.</title>
        <authorList>
            <person name="Jiao Y."/>
        </authorList>
    </citation>
    <scope>NUCLEOTIDE SEQUENCE [LARGE SCALE GENOMIC DNA]</scope>
    <source>
        <strain evidence="1">IBCAS-2021</strain>
        <tissue evidence="1">Leaf</tissue>
    </source>
</reference>
<comment type="caution">
    <text evidence="1">The sequence shown here is derived from an EMBL/GenBank/DDBJ whole genome shotgun (WGS) entry which is preliminary data.</text>
</comment>
<name>A0AAV7F3N5_ARIFI</name>
<protein>
    <recommendedName>
        <fullName evidence="3">WW domain-containing protein</fullName>
    </recommendedName>
</protein>
<organism evidence="1 2">
    <name type="scientific">Aristolochia fimbriata</name>
    <name type="common">White veined hardy Dutchman's pipe vine</name>
    <dbReference type="NCBI Taxonomy" id="158543"/>
    <lineage>
        <taxon>Eukaryota</taxon>
        <taxon>Viridiplantae</taxon>
        <taxon>Streptophyta</taxon>
        <taxon>Embryophyta</taxon>
        <taxon>Tracheophyta</taxon>
        <taxon>Spermatophyta</taxon>
        <taxon>Magnoliopsida</taxon>
        <taxon>Magnoliidae</taxon>
        <taxon>Piperales</taxon>
        <taxon>Aristolochiaceae</taxon>
        <taxon>Aristolochia</taxon>
    </lineage>
</organism>
<evidence type="ECO:0008006" key="3">
    <source>
        <dbReference type="Google" id="ProtNLM"/>
    </source>
</evidence>